<comment type="caution">
    <text evidence="13">The sequence shown here is derived from an EMBL/GenBank/DDBJ whole genome shotgun (WGS) entry which is preliminary data.</text>
</comment>
<comment type="similarity">
    <text evidence="3">Belongs to the glycosyl hydrolase 76 family.</text>
</comment>
<dbReference type="GO" id="GO:0009272">
    <property type="term" value="P:fungal-type cell wall biogenesis"/>
    <property type="evidence" value="ECO:0007669"/>
    <property type="project" value="TreeGrafter"/>
</dbReference>
<dbReference type="EC" id="3.2.1.101" evidence="4"/>
<dbReference type="PROSITE" id="PS50008">
    <property type="entry name" value="PIPLC_Y_DOMAIN"/>
    <property type="match status" value="1"/>
</dbReference>
<dbReference type="InterPro" id="IPR000909">
    <property type="entry name" value="PLipase_C_PInositol-sp_X_dom"/>
</dbReference>
<sequence>MLSMRRLLASGAALLLLSGTTSAIELDLDNPASIRSAASTIAHGMMSYYSGNESGQVPGLLPKPPYYWWEAGAMFGSLIDYWYYTGDTTYNDNVMQAMLFQVGEGVDYEPRNQTSNLGNDDQSFWAMSAMSAAELKFPNPPPNEPQWLALVQAVFNRQASRWDTSTCGGGLRWQAVSINAGYNYKNTIANGPFAAIAARLGAYTQNQTYFEWAEKSWDWMSRIGLINEAYQVFDGSEADKLNCTQVDQTQWTYNAGIMLLTAATMWNQTTGDVQAKWGTRVSGLLGANMAFFRNQTIMYEVSCEINFAPSKGVCNTDQHSFKAYLSRWYAATTKLAPWTAPTILPLLRSSATAAAAACSGGSDGVTCPSRWWMAWDGEYGVGQQMSALEVIQSNLIQSVAGPVSNKTGGTSQGDPNAGMGVGQIKPPTAITARDKGGAGALTAIWLVIMLGGSWIYAPSVHEKTWEKPQERTVDSAEALLRVAIFVAIENLPDVEARVAGFDRFGYSTQAIMASAESSSPELAASVLKHAKAEYQAQLQTGVKRDSFDHFLTNLVSPEASGPLPISPNISHKISQYFISSSHNTYLTGNQLWSKSSTDAYKDVLKRGCRCIEIDVWDGDSPSSASSSDAEGQTGKPREESEVKKLRGFFKKGLGRLKSNDKPIKAVQNEAARPDSSPGEDHMPTPWRTMSGRAEPKVYHGYTATKEVPFRKVAEVIRDYAFRKSDLPLIVSFEVHTSPEQQEIMVEIINDYWKQYLVPVPADFSETTPLPALESLRKRILIKVKYTPPEKVDKSLSKTTSHEESSDDETQGEQVKKGTIIGALGRLGVYTRSCHFHGFDQPEAKLPTHIFALGEGKLLDLHEESPGQVFKHNLDYLMRAYPKGTRVRSNNLDPAPFWRQGIQMVALNWQQMNAAMMLNEAMFAGTGGWALKPEGYRMEDGTLPALKRTDMDLTIRILAAQGLGIEESIPDADFRDGAKNKGGEWKRKTSVRHSRGPDFAGETLSFAGVTGVVPDLSFVRFKLMDEDRFQQDKMIAWGCYRLDRFRPGLQLLHLSDLSGRACNARLLINSTLSVVASAQASQMAT</sequence>
<gene>
    <name evidence="13" type="ORF">B0A48_10879</name>
</gene>
<evidence type="ECO:0000259" key="12">
    <source>
        <dbReference type="PROSITE" id="PS50008"/>
    </source>
</evidence>
<dbReference type="OrthoDB" id="269822at2759"/>
<dbReference type="InParanoid" id="A0A1V8SZ81"/>
<dbReference type="SMART" id="SM00148">
    <property type="entry name" value="PLCXc"/>
    <property type="match status" value="1"/>
</dbReference>
<dbReference type="SUPFAM" id="SSF51695">
    <property type="entry name" value="PLC-like phosphodiesterases"/>
    <property type="match status" value="1"/>
</dbReference>
<feature type="compositionally biased region" description="Basic and acidic residues" evidence="10">
    <location>
        <begin position="791"/>
        <end position="803"/>
    </location>
</feature>
<organism evidence="13 14">
    <name type="scientific">Cryoendolithus antarcticus</name>
    <dbReference type="NCBI Taxonomy" id="1507870"/>
    <lineage>
        <taxon>Eukaryota</taxon>
        <taxon>Fungi</taxon>
        <taxon>Dikarya</taxon>
        <taxon>Ascomycota</taxon>
        <taxon>Pezizomycotina</taxon>
        <taxon>Dothideomycetes</taxon>
        <taxon>Dothideomycetidae</taxon>
        <taxon>Cladosporiales</taxon>
        <taxon>Cladosporiaceae</taxon>
        <taxon>Cryoendolithus</taxon>
    </lineage>
</organism>
<dbReference type="InterPro" id="IPR005198">
    <property type="entry name" value="Glyco_hydro_76"/>
</dbReference>
<dbReference type="InterPro" id="IPR001711">
    <property type="entry name" value="PLipase_C_Pinositol-sp_Y"/>
</dbReference>
<dbReference type="InterPro" id="IPR017946">
    <property type="entry name" value="PLC-like_Pdiesterase_TIM-brl"/>
</dbReference>
<dbReference type="Proteomes" id="UP000192596">
    <property type="component" value="Unassembled WGS sequence"/>
</dbReference>
<dbReference type="Pfam" id="PF00387">
    <property type="entry name" value="PI-PLC-Y"/>
    <property type="match status" value="1"/>
</dbReference>
<evidence type="ECO:0000256" key="3">
    <source>
        <dbReference type="ARBA" id="ARBA00009699"/>
    </source>
</evidence>
<dbReference type="GO" id="GO:0016052">
    <property type="term" value="P:carbohydrate catabolic process"/>
    <property type="evidence" value="ECO:0007669"/>
    <property type="project" value="InterPro"/>
</dbReference>
<evidence type="ECO:0000256" key="4">
    <source>
        <dbReference type="ARBA" id="ARBA00012350"/>
    </source>
</evidence>
<feature type="chain" id="PRO_5013229562" description="mannan endo-1,6-alpha-mannosidase" evidence="11">
    <location>
        <begin position="24"/>
        <end position="1084"/>
    </location>
</feature>
<feature type="region of interest" description="Disordered" evidence="10">
    <location>
        <begin position="791"/>
        <end position="814"/>
    </location>
</feature>
<reference evidence="14" key="1">
    <citation type="submission" date="2017-03" db="EMBL/GenBank/DDBJ databases">
        <title>Genomes of endolithic fungi from Antarctica.</title>
        <authorList>
            <person name="Coleine C."/>
            <person name="Masonjones S."/>
            <person name="Stajich J.E."/>
        </authorList>
    </citation>
    <scope>NUCLEOTIDE SEQUENCE [LARGE SCALE GENOMIC DNA]</scope>
    <source>
        <strain evidence="14">CCFEE 5527</strain>
    </source>
</reference>
<evidence type="ECO:0000313" key="13">
    <source>
        <dbReference type="EMBL" id="OQO04268.1"/>
    </source>
</evidence>
<evidence type="ECO:0000256" key="2">
    <source>
        <dbReference type="ARBA" id="ARBA00004308"/>
    </source>
</evidence>
<evidence type="ECO:0000256" key="11">
    <source>
        <dbReference type="SAM" id="SignalP"/>
    </source>
</evidence>
<dbReference type="PANTHER" id="PTHR12145">
    <property type="entry name" value="MANNAN ENDO-1,6-ALPHA-MANNOSIDASE DCW1"/>
    <property type="match status" value="1"/>
</dbReference>
<feature type="signal peptide" evidence="11">
    <location>
        <begin position="1"/>
        <end position="23"/>
    </location>
</feature>
<feature type="region of interest" description="Disordered" evidence="10">
    <location>
        <begin position="654"/>
        <end position="691"/>
    </location>
</feature>
<keyword evidence="9" id="KW-0326">Glycosidase</keyword>
<dbReference type="GO" id="GO:0035556">
    <property type="term" value="P:intracellular signal transduction"/>
    <property type="evidence" value="ECO:0007669"/>
    <property type="project" value="InterPro"/>
</dbReference>
<feature type="domain" description="PI-PLC Y-box" evidence="12">
    <location>
        <begin position="823"/>
        <end position="942"/>
    </location>
</feature>
<protein>
    <recommendedName>
        <fullName evidence="4">mannan endo-1,6-alpha-mannosidase</fullName>
        <ecNumber evidence="4">3.2.1.101</ecNumber>
    </recommendedName>
</protein>
<dbReference type="SUPFAM" id="SSF49562">
    <property type="entry name" value="C2 domain (Calcium/lipid-binding domain, CaLB)"/>
    <property type="match status" value="1"/>
</dbReference>
<keyword evidence="7" id="KW-0472">Membrane</keyword>
<dbReference type="Pfam" id="PF03663">
    <property type="entry name" value="Glyco_hydro_76"/>
    <property type="match status" value="1"/>
</dbReference>
<evidence type="ECO:0000256" key="9">
    <source>
        <dbReference type="ARBA" id="ARBA00023295"/>
    </source>
</evidence>
<dbReference type="PROSITE" id="PS50007">
    <property type="entry name" value="PIPLC_X_DOMAIN"/>
    <property type="match status" value="1"/>
</dbReference>
<evidence type="ECO:0000256" key="10">
    <source>
        <dbReference type="SAM" id="MobiDB-lite"/>
    </source>
</evidence>
<dbReference type="Pfam" id="PF00388">
    <property type="entry name" value="PI-PLC-X"/>
    <property type="match status" value="1"/>
</dbReference>
<dbReference type="Gene3D" id="1.50.10.20">
    <property type="match status" value="1"/>
</dbReference>
<dbReference type="GO" id="GO:0008496">
    <property type="term" value="F:mannan endo-1,6-alpha-mannosidase activity"/>
    <property type="evidence" value="ECO:0007669"/>
    <property type="project" value="UniProtKB-EC"/>
</dbReference>
<dbReference type="GO" id="GO:0004435">
    <property type="term" value="F:phosphatidylinositol-4,5-bisphosphate phospholipase C activity"/>
    <property type="evidence" value="ECO:0007669"/>
    <property type="project" value="InterPro"/>
</dbReference>
<name>A0A1V8SZ81_9PEZI</name>
<feature type="compositionally biased region" description="Low complexity" evidence="10">
    <location>
        <begin position="619"/>
        <end position="629"/>
    </location>
</feature>
<dbReference type="InterPro" id="IPR014480">
    <property type="entry name" value="Mannan-1_6-alpha_mannosidase"/>
</dbReference>
<accession>A0A1V8SZ81</accession>
<dbReference type="Gene3D" id="3.20.20.190">
    <property type="entry name" value="Phosphatidylinositol (PI) phosphodiesterase"/>
    <property type="match status" value="1"/>
</dbReference>
<evidence type="ECO:0000256" key="7">
    <source>
        <dbReference type="ARBA" id="ARBA00023136"/>
    </source>
</evidence>
<dbReference type="PANTHER" id="PTHR12145:SF36">
    <property type="entry name" value="MANNAN ENDO-1,6-ALPHA-MANNOSIDASE DCW1"/>
    <property type="match status" value="1"/>
</dbReference>
<dbReference type="EMBL" id="NAJO01000022">
    <property type="protein sequence ID" value="OQO04268.1"/>
    <property type="molecule type" value="Genomic_DNA"/>
</dbReference>
<dbReference type="InterPro" id="IPR035892">
    <property type="entry name" value="C2_domain_sf"/>
</dbReference>
<dbReference type="InterPro" id="IPR001192">
    <property type="entry name" value="PI-PLC_fam"/>
</dbReference>
<dbReference type="SUPFAM" id="SSF48208">
    <property type="entry name" value="Six-hairpin glycosidases"/>
    <property type="match status" value="1"/>
</dbReference>
<dbReference type="FunFam" id="1.50.10.20:FF:000006">
    <property type="entry name" value="Mannan endo-1,6-alpha-mannosidase"/>
    <property type="match status" value="1"/>
</dbReference>
<evidence type="ECO:0000256" key="5">
    <source>
        <dbReference type="ARBA" id="ARBA00022729"/>
    </source>
</evidence>
<keyword evidence="5 11" id="KW-0732">Signal</keyword>
<comment type="subcellular location">
    <subcellularLocation>
        <location evidence="2">Endomembrane system</location>
    </subcellularLocation>
</comment>
<keyword evidence="6" id="KW-0378">Hydrolase</keyword>
<keyword evidence="8" id="KW-0325">Glycoprotein</keyword>
<feature type="region of interest" description="Disordered" evidence="10">
    <location>
        <begin position="618"/>
        <end position="641"/>
    </location>
</feature>
<evidence type="ECO:0000256" key="6">
    <source>
        <dbReference type="ARBA" id="ARBA00022801"/>
    </source>
</evidence>
<proteinExistence type="inferred from homology"/>
<dbReference type="SMART" id="SM00149">
    <property type="entry name" value="PLCYc"/>
    <property type="match status" value="1"/>
</dbReference>
<evidence type="ECO:0000256" key="1">
    <source>
        <dbReference type="ARBA" id="ARBA00001452"/>
    </source>
</evidence>
<dbReference type="GO" id="GO:0012505">
    <property type="term" value="C:endomembrane system"/>
    <property type="evidence" value="ECO:0007669"/>
    <property type="project" value="UniProtKB-SubCell"/>
</dbReference>
<dbReference type="AlphaFoldDB" id="A0A1V8SZ81"/>
<dbReference type="STRING" id="1507870.A0A1V8SZ81"/>
<evidence type="ECO:0000313" key="14">
    <source>
        <dbReference type="Proteomes" id="UP000192596"/>
    </source>
</evidence>
<dbReference type="Gene3D" id="2.60.40.150">
    <property type="entry name" value="C2 domain"/>
    <property type="match status" value="1"/>
</dbReference>
<dbReference type="InterPro" id="IPR008928">
    <property type="entry name" value="6-hairpin_glycosidase_sf"/>
</dbReference>
<comment type="catalytic activity">
    <reaction evidence="1">
        <text>Random hydrolysis of (1-&gt;6)-alpha-D-mannosidic linkages in unbranched (1-&gt;6)-mannans.</text>
        <dbReference type="EC" id="3.2.1.101"/>
    </reaction>
</comment>
<keyword evidence="14" id="KW-1185">Reference proteome</keyword>
<dbReference type="PRINTS" id="PR00390">
    <property type="entry name" value="PHPHLIPASEC"/>
</dbReference>
<dbReference type="CDD" id="cd00275">
    <property type="entry name" value="C2_PLC_like"/>
    <property type="match status" value="1"/>
</dbReference>
<evidence type="ECO:0000256" key="8">
    <source>
        <dbReference type="ARBA" id="ARBA00023180"/>
    </source>
</evidence>
<dbReference type="GO" id="GO:0006629">
    <property type="term" value="P:lipid metabolic process"/>
    <property type="evidence" value="ECO:0007669"/>
    <property type="project" value="InterPro"/>
</dbReference>